<dbReference type="Proteomes" id="UP000001261">
    <property type="component" value="Unassembled WGS sequence"/>
</dbReference>
<organism evidence="2 3">
    <name type="scientific">Coccidioides immitis (strain RS)</name>
    <name type="common">Valley fever fungus</name>
    <dbReference type="NCBI Taxonomy" id="246410"/>
    <lineage>
        <taxon>Eukaryota</taxon>
        <taxon>Fungi</taxon>
        <taxon>Dikarya</taxon>
        <taxon>Ascomycota</taxon>
        <taxon>Pezizomycotina</taxon>
        <taxon>Eurotiomycetes</taxon>
        <taxon>Eurotiomycetidae</taxon>
        <taxon>Onygenales</taxon>
        <taxon>Onygenaceae</taxon>
        <taxon>Coccidioides</taxon>
    </lineage>
</organism>
<dbReference type="OrthoDB" id="5425374at2759"/>
<reference evidence="3" key="2">
    <citation type="journal article" date="2010" name="Genome Res.">
        <title>Population genomic sequencing of Coccidioides fungi reveals recent hybridization and transposon control.</title>
        <authorList>
            <person name="Neafsey D.E."/>
            <person name="Barker B.M."/>
            <person name="Sharpton T.J."/>
            <person name="Stajich J.E."/>
            <person name="Park D.J."/>
            <person name="Whiston E."/>
            <person name="Hung C.-Y."/>
            <person name="McMahan C."/>
            <person name="White J."/>
            <person name="Sykes S."/>
            <person name="Heiman D."/>
            <person name="Young S."/>
            <person name="Zeng Q."/>
            <person name="Abouelleil A."/>
            <person name="Aftuck L."/>
            <person name="Bessette D."/>
            <person name="Brown A."/>
            <person name="FitzGerald M."/>
            <person name="Lui A."/>
            <person name="Macdonald J.P."/>
            <person name="Priest M."/>
            <person name="Orbach M.J."/>
            <person name="Galgiani J.N."/>
            <person name="Kirkland T.N."/>
            <person name="Cole G.T."/>
            <person name="Birren B.W."/>
            <person name="Henn M.R."/>
            <person name="Taylor J.W."/>
            <person name="Rounsley S.D."/>
        </authorList>
    </citation>
    <scope>GENOME REANNOTATION</scope>
    <source>
        <strain evidence="3">RS</strain>
    </source>
</reference>
<dbReference type="InterPro" id="IPR050951">
    <property type="entry name" value="Retrovirus_Pol_polyprotein"/>
</dbReference>
<dbReference type="PANTHER" id="PTHR37984:SF5">
    <property type="entry name" value="PROTEIN NYNRIN-LIKE"/>
    <property type="match status" value="1"/>
</dbReference>
<dbReference type="GeneID" id="24165041"/>
<dbReference type="KEGG" id="cim:CIMG_13414"/>
<proteinExistence type="predicted"/>
<gene>
    <name evidence="2" type="ORF">CIMG_13414</name>
</gene>
<dbReference type="PANTHER" id="PTHR37984">
    <property type="entry name" value="PROTEIN CBG26694"/>
    <property type="match status" value="1"/>
</dbReference>
<reference evidence="3" key="1">
    <citation type="journal article" date="2009" name="Genome Res.">
        <title>Comparative genomic analyses of the human fungal pathogens Coccidioides and their relatives.</title>
        <authorList>
            <person name="Sharpton T.J."/>
            <person name="Stajich J.E."/>
            <person name="Rounsley S.D."/>
            <person name="Gardner M.J."/>
            <person name="Wortman J.R."/>
            <person name="Jordar V.S."/>
            <person name="Maiti R."/>
            <person name="Kodira C.D."/>
            <person name="Neafsey D.E."/>
            <person name="Zeng Q."/>
            <person name="Hung C.-Y."/>
            <person name="McMahan C."/>
            <person name="Muszewska A."/>
            <person name="Grynberg M."/>
            <person name="Mandel M.A."/>
            <person name="Kellner E.M."/>
            <person name="Barker B.M."/>
            <person name="Galgiani J.N."/>
            <person name="Orbach M.J."/>
            <person name="Kirkland T.N."/>
            <person name="Cole G.T."/>
            <person name="Henn M.R."/>
            <person name="Birren B.W."/>
            <person name="Taylor J.W."/>
        </authorList>
    </citation>
    <scope>NUCLEOTIDE SEQUENCE [LARGE SCALE GENOMIC DNA]</scope>
    <source>
        <strain evidence="3">RS</strain>
    </source>
</reference>
<dbReference type="Pfam" id="PF17921">
    <property type="entry name" value="Integrase_H2C2"/>
    <property type="match status" value="1"/>
</dbReference>
<dbReference type="EMBL" id="GG704914">
    <property type="protein sequence ID" value="KJF61097.1"/>
    <property type="molecule type" value="Genomic_DNA"/>
</dbReference>
<dbReference type="OMA" id="WSEARAY"/>
<dbReference type="VEuPathDB" id="FungiDB:CIMG_13414"/>
<evidence type="ECO:0000313" key="3">
    <source>
        <dbReference type="Proteomes" id="UP000001261"/>
    </source>
</evidence>
<evidence type="ECO:0000313" key="2">
    <source>
        <dbReference type="EMBL" id="KJF61097.1"/>
    </source>
</evidence>
<dbReference type="FunFam" id="1.10.340.70:FF:000001">
    <property type="entry name" value="Retrovirus-related Pol polyprotein from transposon gypsy-like Protein"/>
    <property type="match status" value="1"/>
</dbReference>
<name>A0A0D8JUY2_COCIM</name>
<feature type="domain" description="Integrase zinc-binding" evidence="1">
    <location>
        <begin position="93"/>
        <end position="146"/>
    </location>
</feature>
<evidence type="ECO:0000259" key="1">
    <source>
        <dbReference type="Pfam" id="PF17921"/>
    </source>
</evidence>
<dbReference type="InterPro" id="IPR041588">
    <property type="entry name" value="Integrase_H2C2"/>
</dbReference>
<accession>A0A0D8JUY2</accession>
<dbReference type="InParanoid" id="A0A0D8JUY2"/>
<sequence>MRQSQSDDFPALMTVLAGRALDSEDLRILDSTYSEESEKIARYLTTLTKPLGMDEKEYAKFCRKATKYVVEADQLFRRAGSGVPLRRVVDDLEQRRQILHMMHDEFGHKGREGTYSTLQARYWWPGMYKDVSAYVKHCSQCQLRDSQRLSEEVHPTWAPICWEKVGVDIKHMPSFPSMPNGFVRVVRYRAIFSDSSE</sequence>
<dbReference type="Gene3D" id="1.10.340.70">
    <property type="match status" value="1"/>
</dbReference>
<dbReference type="AlphaFoldDB" id="A0A0D8JUY2"/>
<protein>
    <recommendedName>
        <fullName evidence="1">Integrase zinc-binding domain-containing protein</fullName>
    </recommendedName>
</protein>
<dbReference type="RefSeq" id="XP_004446149.1">
    <property type="nucleotide sequence ID" value="XM_004446092.1"/>
</dbReference>
<keyword evidence="3" id="KW-1185">Reference proteome</keyword>